<protein>
    <submittedName>
        <fullName evidence="1">4-hydroxy-3-methylbut-2-enyl diphosphate reductase</fullName>
    </submittedName>
</protein>
<accession>A0A1X1I6C3</accession>
<dbReference type="EMBL" id="NCUR01000007">
    <property type="protein sequence ID" value="ORO68684.1"/>
    <property type="molecule type" value="Genomic_DNA"/>
</dbReference>
<gene>
    <name evidence="1" type="ORF">B7714_00715</name>
    <name evidence="2" type="ORF">HRE59_01475</name>
</gene>
<evidence type="ECO:0000313" key="2">
    <source>
        <dbReference type="EMBL" id="QLL97712.1"/>
    </source>
</evidence>
<evidence type="ECO:0000313" key="3">
    <source>
        <dbReference type="Proteomes" id="UP000193982"/>
    </source>
</evidence>
<sequence>MKLWECVDKNVRLILEDGTSIKGRVVDWFDGYDLDGPDELVIGDRSYPEDIIKKIKIIRA</sequence>
<reference evidence="1 3" key="1">
    <citation type="journal article" date="2016" name="Eur. J. Clin. Microbiol. Infect. Dis.">
        <title>Whole genome sequencing as a tool for phylogenetic analysis of clinical strains of Mitis group streptococci.</title>
        <authorList>
            <person name="Rasmussen L.H."/>
            <person name="Dargis R."/>
            <person name="Hojholt K."/>
            <person name="Christensen J.J."/>
            <person name="Skovgaard O."/>
            <person name="Justesen U.S."/>
            <person name="Rosenvinge F.S."/>
            <person name="Moser C."/>
            <person name="Lukjancenko O."/>
            <person name="Rasmussen S."/>
            <person name="Nielsen X.C."/>
        </authorList>
    </citation>
    <scope>NUCLEOTIDE SEQUENCE [LARGE SCALE GENOMIC DNA]</scope>
    <source>
        <strain evidence="1 3">OD_311844-09</strain>
    </source>
</reference>
<organism evidence="1 3">
    <name type="scientific">Streptococcus oralis subsp. oralis</name>
    <dbReference type="NCBI Taxonomy" id="1891914"/>
    <lineage>
        <taxon>Bacteria</taxon>
        <taxon>Bacillati</taxon>
        <taxon>Bacillota</taxon>
        <taxon>Bacilli</taxon>
        <taxon>Lactobacillales</taxon>
        <taxon>Streptococcaceae</taxon>
        <taxon>Streptococcus</taxon>
    </lineage>
</organism>
<dbReference type="EMBL" id="CP054134">
    <property type="protein sequence ID" value="QLL97712.1"/>
    <property type="molecule type" value="Genomic_DNA"/>
</dbReference>
<dbReference type="AlphaFoldDB" id="A0A1X1I6C3"/>
<evidence type="ECO:0000313" key="4">
    <source>
        <dbReference type="Proteomes" id="UP000510865"/>
    </source>
</evidence>
<reference evidence="1" key="2">
    <citation type="submission" date="2017-04" db="EMBL/GenBank/DDBJ databases">
        <authorList>
            <person name="Afonso C.L."/>
            <person name="Miller P.J."/>
            <person name="Scott M.A."/>
            <person name="Spackman E."/>
            <person name="Goraichik I."/>
            <person name="Dimitrov K.M."/>
            <person name="Suarez D.L."/>
            <person name="Swayne D.E."/>
        </authorList>
    </citation>
    <scope>NUCLEOTIDE SEQUENCE</scope>
    <source>
        <strain evidence="1">OD_311844-09</strain>
    </source>
</reference>
<reference evidence="2 4" key="3">
    <citation type="submission" date="2020-05" db="EMBL/GenBank/DDBJ databases">
        <title>A novel sialic acid binding adhesin present in multiple species contributes to the pathogenesis of Infective endocarditis.</title>
        <authorList>
            <person name="Gaytan M.O."/>
            <person name="Singh A.K."/>
            <person name="Woodiga S.A."/>
            <person name="Patel S.A."/>
            <person name="Ann S.-S."/>
            <person name="Vera-Ponce de Leon A."/>
            <person name="McGrath S."/>
            <person name="Miller A."/>
            <person name="Bush J."/>
            <person name="van der Linden M."/>
            <person name="Magrini V."/>
            <person name="Wilson R.K."/>
            <person name="Kitten T."/>
            <person name="King S.J."/>
        </authorList>
    </citation>
    <scope>NUCLEOTIDE SEQUENCE [LARGE SCALE GENOMIC DNA]</scope>
    <source>
        <strain evidence="2 4">SN51445</strain>
    </source>
</reference>
<dbReference type="Proteomes" id="UP000193982">
    <property type="component" value="Unassembled WGS sequence"/>
</dbReference>
<proteinExistence type="predicted"/>
<name>A0A1X1I6C3_STROR</name>
<dbReference type="Proteomes" id="UP000510865">
    <property type="component" value="Chromosome"/>
</dbReference>
<dbReference type="RefSeq" id="WP_065371440.1">
    <property type="nucleotide sequence ID" value="NZ_CP054134.1"/>
</dbReference>
<evidence type="ECO:0000313" key="1">
    <source>
        <dbReference type="EMBL" id="ORO68684.1"/>
    </source>
</evidence>